<dbReference type="InterPro" id="IPR029058">
    <property type="entry name" value="AB_hydrolase_fold"/>
</dbReference>
<accession>A0A229SPX7</accession>
<dbReference type="SUPFAM" id="SSF53474">
    <property type="entry name" value="alpha/beta-Hydrolases"/>
    <property type="match status" value="1"/>
</dbReference>
<feature type="active site" description="Charge relay system" evidence="1">
    <location>
        <position position="276"/>
    </location>
</feature>
<feature type="region of interest" description="Disordered" evidence="3">
    <location>
        <begin position="96"/>
        <end position="115"/>
    </location>
</feature>
<organism evidence="5 6">
    <name type="scientific">Amycolatopsis vastitatis</name>
    <dbReference type="NCBI Taxonomy" id="1905142"/>
    <lineage>
        <taxon>Bacteria</taxon>
        <taxon>Bacillati</taxon>
        <taxon>Actinomycetota</taxon>
        <taxon>Actinomycetes</taxon>
        <taxon>Pseudonocardiales</taxon>
        <taxon>Pseudonocardiaceae</taxon>
        <taxon>Amycolatopsis</taxon>
    </lineage>
</organism>
<feature type="domain" description="Acetyl xylan esterase" evidence="4">
    <location>
        <begin position="27"/>
        <end position="286"/>
    </location>
</feature>
<evidence type="ECO:0000259" key="4">
    <source>
        <dbReference type="Pfam" id="PF05448"/>
    </source>
</evidence>
<dbReference type="Proteomes" id="UP000215199">
    <property type="component" value="Unassembled WGS sequence"/>
</dbReference>
<feature type="active site" description="Charge relay system" evidence="1">
    <location>
        <position position="247"/>
    </location>
</feature>
<feature type="binding site" evidence="2">
    <location>
        <position position="64"/>
    </location>
    <ligand>
        <name>substrate</name>
    </ligand>
</feature>
<dbReference type="InterPro" id="IPR008391">
    <property type="entry name" value="AXE1_dom"/>
</dbReference>
<dbReference type="GO" id="GO:0052689">
    <property type="term" value="F:carboxylic ester hydrolase activity"/>
    <property type="evidence" value="ECO:0007669"/>
    <property type="project" value="TreeGrafter"/>
</dbReference>
<dbReference type="Gene3D" id="3.40.50.1820">
    <property type="entry name" value="alpha/beta hydrolase"/>
    <property type="match status" value="1"/>
</dbReference>
<protein>
    <recommendedName>
        <fullName evidence="4">Acetyl xylan esterase domain-containing protein</fullName>
    </recommendedName>
</protein>
<keyword evidence="6" id="KW-1185">Reference proteome</keyword>
<dbReference type="PANTHER" id="PTHR40111">
    <property type="entry name" value="CEPHALOSPORIN-C DEACETYLASE"/>
    <property type="match status" value="1"/>
</dbReference>
<evidence type="ECO:0000313" key="6">
    <source>
        <dbReference type="Proteomes" id="UP000215199"/>
    </source>
</evidence>
<dbReference type="GO" id="GO:0005976">
    <property type="term" value="P:polysaccharide metabolic process"/>
    <property type="evidence" value="ECO:0007669"/>
    <property type="project" value="TreeGrafter"/>
</dbReference>
<dbReference type="PANTHER" id="PTHR40111:SF1">
    <property type="entry name" value="CEPHALOSPORIN-C DEACETYLASE"/>
    <property type="match status" value="1"/>
</dbReference>
<dbReference type="AlphaFoldDB" id="A0A229SPX7"/>
<dbReference type="EMBL" id="NMUL01000053">
    <property type="protein sequence ID" value="OXM60873.1"/>
    <property type="molecule type" value="Genomic_DNA"/>
</dbReference>
<evidence type="ECO:0000256" key="2">
    <source>
        <dbReference type="PIRSR" id="PIRSR639069-2"/>
    </source>
</evidence>
<feature type="active site" description="Nucleophile" evidence="1">
    <location>
        <position position="160"/>
    </location>
</feature>
<dbReference type="InterPro" id="IPR039069">
    <property type="entry name" value="CE7"/>
</dbReference>
<evidence type="ECO:0000313" key="5">
    <source>
        <dbReference type="EMBL" id="OXM60873.1"/>
    </source>
</evidence>
<dbReference type="Pfam" id="PF05448">
    <property type="entry name" value="AXE1"/>
    <property type="match status" value="1"/>
</dbReference>
<evidence type="ECO:0000256" key="1">
    <source>
        <dbReference type="PIRSR" id="PIRSR639069-1"/>
    </source>
</evidence>
<gene>
    <name evidence="5" type="ORF">CF165_40520</name>
</gene>
<comment type="caution">
    <text evidence="5">The sequence shown here is derived from an EMBL/GenBank/DDBJ whole genome shotgun (WGS) entry which is preliminary data.</text>
</comment>
<sequence>MVPTPRAVAKPAELVRYRPDTYGPLPVWDVEFSGANGDRIRGWYLRPPGSGEEAAPLVVTFIGYGGGRGLPVDHTALPSAGFSVFVMDVRGQGGRWTVGATGDPGRTGSGPEFPGVMTRGIADPLTYYCTRLITDAVCAVEVAARLPGADPDRIAVRGVSQGGGLALAAAALSGDAVRVCHADVPFLCDFQRAVTVAGSPPYTEISDFLAQHVDLVPAALDTLRYVDCALLARRITAQCLLSVGLMDEVCPPSTVYAAYHEIRAPKELAVSPFGGHDVPRAHSEYQLSRLRASL</sequence>
<reference evidence="6" key="1">
    <citation type="submission" date="2017-07" db="EMBL/GenBank/DDBJ databases">
        <title>Comparative genome mining reveals phylogenetic distribution patterns of secondary metabolites in Amycolatopsis.</title>
        <authorList>
            <person name="Adamek M."/>
            <person name="Alanjary M."/>
            <person name="Sales-Ortells H."/>
            <person name="Goodfellow M."/>
            <person name="Bull A.T."/>
            <person name="Kalinowski J."/>
            <person name="Ziemert N."/>
        </authorList>
    </citation>
    <scope>NUCLEOTIDE SEQUENCE [LARGE SCALE GENOMIC DNA]</scope>
    <source>
        <strain evidence="6">H5</strain>
    </source>
</reference>
<evidence type="ECO:0000256" key="3">
    <source>
        <dbReference type="SAM" id="MobiDB-lite"/>
    </source>
</evidence>
<name>A0A229SPX7_9PSEU</name>
<proteinExistence type="predicted"/>